<name>A0ABN1L8Q8_9GAMM</name>
<organism evidence="3 4">
    <name type="scientific">Colwellia asteriadis</name>
    <dbReference type="NCBI Taxonomy" id="517723"/>
    <lineage>
        <taxon>Bacteria</taxon>
        <taxon>Pseudomonadati</taxon>
        <taxon>Pseudomonadota</taxon>
        <taxon>Gammaproteobacteria</taxon>
        <taxon>Alteromonadales</taxon>
        <taxon>Colwelliaceae</taxon>
        <taxon>Colwellia</taxon>
    </lineage>
</organism>
<sequence>MAFLKNKYLSALLGTTLLLAANQGVAGLIITTGGQVATDGSGLTSSFVDASNKIDPTNGYLIETFDAATKMIGFEGFPQDKSFNWSGLDEIGNAVSAGCGVNSSGSISVTGNLGVKGDGTSNDHGVGAPPGGNHATIGDKTCFGFTPGEGIGNTVTVDYSGFLTGGDKIDYLGFYWGSIDAYNNFTFFDSSTNTSETLLGSTLLAQSGGTPGNQNGLESNLYINIKFEDFAFDSFMVTSTGVAGEFDNIVVGLQSRNIPEPATIAMFGLALLGLMRIKRTHH</sequence>
<evidence type="ECO:0000313" key="3">
    <source>
        <dbReference type="EMBL" id="GAA0819974.1"/>
    </source>
</evidence>
<evidence type="ECO:0000259" key="2">
    <source>
        <dbReference type="Pfam" id="PF07589"/>
    </source>
</evidence>
<dbReference type="NCBIfam" id="TIGR02595">
    <property type="entry name" value="PEP_CTERM"/>
    <property type="match status" value="1"/>
</dbReference>
<evidence type="ECO:0000256" key="1">
    <source>
        <dbReference type="SAM" id="SignalP"/>
    </source>
</evidence>
<comment type="caution">
    <text evidence="3">The sequence shown here is derived from an EMBL/GenBank/DDBJ whole genome shotgun (WGS) entry which is preliminary data.</text>
</comment>
<keyword evidence="4" id="KW-1185">Reference proteome</keyword>
<dbReference type="InterPro" id="IPR013424">
    <property type="entry name" value="Ice-binding_C"/>
</dbReference>
<gene>
    <name evidence="3" type="ORF">GCM10009111_24740</name>
</gene>
<evidence type="ECO:0000313" key="4">
    <source>
        <dbReference type="Proteomes" id="UP001500021"/>
    </source>
</evidence>
<dbReference type="Pfam" id="PF07589">
    <property type="entry name" value="PEP-CTERM"/>
    <property type="match status" value="1"/>
</dbReference>
<protein>
    <recommendedName>
        <fullName evidence="2">Ice-binding protein C-terminal domain-containing protein</fullName>
    </recommendedName>
</protein>
<feature type="chain" id="PRO_5046098335" description="Ice-binding protein C-terminal domain-containing protein" evidence="1">
    <location>
        <begin position="27"/>
        <end position="282"/>
    </location>
</feature>
<feature type="signal peptide" evidence="1">
    <location>
        <begin position="1"/>
        <end position="26"/>
    </location>
</feature>
<feature type="domain" description="Ice-binding protein C-terminal" evidence="2">
    <location>
        <begin position="258"/>
        <end position="278"/>
    </location>
</feature>
<proteinExistence type="predicted"/>
<reference evidence="3 4" key="1">
    <citation type="journal article" date="2019" name="Int. J. Syst. Evol. Microbiol.">
        <title>The Global Catalogue of Microorganisms (GCM) 10K type strain sequencing project: providing services to taxonomists for standard genome sequencing and annotation.</title>
        <authorList>
            <consortium name="The Broad Institute Genomics Platform"/>
            <consortium name="The Broad Institute Genome Sequencing Center for Infectious Disease"/>
            <person name="Wu L."/>
            <person name="Ma J."/>
        </authorList>
    </citation>
    <scope>NUCLEOTIDE SEQUENCE [LARGE SCALE GENOMIC DNA]</scope>
    <source>
        <strain evidence="3 4">JCM 15608</strain>
    </source>
</reference>
<dbReference type="RefSeq" id="WP_343817819.1">
    <property type="nucleotide sequence ID" value="NZ_BAAAFA010000008.1"/>
</dbReference>
<accession>A0ABN1L8Q8</accession>
<keyword evidence="1" id="KW-0732">Signal</keyword>
<dbReference type="EMBL" id="BAAAFA010000008">
    <property type="protein sequence ID" value="GAA0819974.1"/>
    <property type="molecule type" value="Genomic_DNA"/>
</dbReference>
<dbReference type="Proteomes" id="UP001500021">
    <property type="component" value="Unassembled WGS sequence"/>
</dbReference>